<dbReference type="EMBL" id="CAKOGP040000001">
    <property type="protein sequence ID" value="CAJ1914985.1"/>
    <property type="molecule type" value="Genomic_DNA"/>
</dbReference>
<dbReference type="InterPro" id="IPR036188">
    <property type="entry name" value="FAD/NAD-bd_sf"/>
</dbReference>
<dbReference type="Proteomes" id="UP001295423">
    <property type="component" value="Unassembled WGS sequence"/>
</dbReference>
<protein>
    <recommendedName>
        <fullName evidence="1">FAD dependent oxidoreductase domain-containing protein</fullName>
    </recommendedName>
</protein>
<dbReference type="InterPro" id="IPR006076">
    <property type="entry name" value="FAD-dep_OxRdtase"/>
</dbReference>
<keyword evidence="3" id="KW-1185">Reference proteome</keyword>
<accession>A0AAD2FFJ4</accession>
<dbReference type="PANTHER" id="PTHR13847:SF261">
    <property type="entry name" value="FAD-DEPENDENT OXIDOREDUCTASE FAMILY PROTEIN"/>
    <property type="match status" value="1"/>
</dbReference>
<name>A0AAD2FFJ4_9STRA</name>
<evidence type="ECO:0000259" key="1">
    <source>
        <dbReference type="Pfam" id="PF01266"/>
    </source>
</evidence>
<evidence type="ECO:0000313" key="2">
    <source>
        <dbReference type="EMBL" id="CAJ1914985.1"/>
    </source>
</evidence>
<organism evidence="2 3">
    <name type="scientific">Cylindrotheca closterium</name>
    <dbReference type="NCBI Taxonomy" id="2856"/>
    <lineage>
        <taxon>Eukaryota</taxon>
        <taxon>Sar</taxon>
        <taxon>Stramenopiles</taxon>
        <taxon>Ochrophyta</taxon>
        <taxon>Bacillariophyta</taxon>
        <taxon>Bacillariophyceae</taxon>
        <taxon>Bacillariophycidae</taxon>
        <taxon>Bacillariales</taxon>
        <taxon>Bacillariaceae</taxon>
        <taxon>Cylindrotheca</taxon>
    </lineage>
</organism>
<dbReference type="Pfam" id="PF01266">
    <property type="entry name" value="DAO"/>
    <property type="match status" value="1"/>
</dbReference>
<proteinExistence type="predicted"/>
<reference evidence="2" key="1">
    <citation type="submission" date="2023-08" db="EMBL/GenBank/DDBJ databases">
        <authorList>
            <person name="Audoor S."/>
            <person name="Bilcke G."/>
        </authorList>
    </citation>
    <scope>NUCLEOTIDE SEQUENCE</scope>
</reference>
<dbReference type="PANTHER" id="PTHR13847">
    <property type="entry name" value="SARCOSINE DEHYDROGENASE-RELATED"/>
    <property type="match status" value="1"/>
</dbReference>
<comment type="caution">
    <text evidence="2">The sequence shown here is derived from an EMBL/GenBank/DDBJ whole genome shotgun (WGS) entry which is preliminary data.</text>
</comment>
<dbReference type="GO" id="GO:0005737">
    <property type="term" value="C:cytoplasm"/>
    <property type="evidence" value="ECO:0007669"/>
    <property type="project" value="TreeGrafter"/>
</dbReference>
<feature type="domain" description="FAD dependent oxidoreductase" evidence="1">
    <location>
        <begin position="13"/>
        <end position="348"/>
    </location>
</feature>
<dbReference type="SUPFAM" id="SSF51905">
    <property type="entry name" value="FAD/NAD(P)-binding domain"/>
    <property type="match status" value="1"/>
</dbReference>
<dbReference type="AlphaFoldDB" id="A0AAD2FFJ4"/>
<dbReference type="Gene3D" id="3.30.9.10">
    <property type="entry name" value="D-Amino Acid Oxidase, subunit A, domain 2"/>
    <property type="match status" value="1"/>
</dbReference>
<sequence>MVTIPSSIGPNNVGIVGGGLAGMATAFQLIKKKPSINVTIIDKALPGTGGASSVAGGLLHPLTPRGKIAAFGIQGVDSSKTLIETASEFEKGVVLRDEIYRVAVNNKHRSVLKAAASSHPQFCEWLEANELEWDTSSSSVLGALRIHGSGCKVIHVPSYLNGLWLACESRGTGDRVWALEEDCADWKERLSEFDAVVLSAGAGMFQDAVVKQELPVQLVRGQSIELHLRNRQFEQVRLCGKYATPLPDKGKVNIGATQEFKDEPLDCASVKDELQMRSYDFLSDLWDDGDVHKVTEGFRVQSDRGPRGRLPIIGSFDSELHDNAWIFTGLSSRGLLYHSLFGDMLTDMMFDSDENYQLVDAESLNWWVMN</sequence>
<evidence type="ECO:0000313" key="3">
    <source>
        <dbReference type="Proteomes" id="UP001295423"/>
    </source>
</evidence>
<gene>
    <name evidence="2" type="ORF">CYCCA115_LOCUS705</name>
</gene>
<dbReference type="Gene3D" id="3.50.50.60">
    <property type="entry name" value="FAD/NAD(P)-binding domain"/>
    <property type="match status" value="1"/>
</dbReference>